<feature type="compositionally biased region" description="Acidic residues" evidence="1">
    <location>
        <begin position="511"/>
        <end position="521"/>
    </location>
</feature>
<reference evidence="2" key="1">
    <citation type="submission" date="2019-04" db="EMBL/GenBank/DDBJ databases">
        <title>Friends and foes A comparative genomics study of 23 Aspergillus species from section Flavi.</title>
        <authorList>
            <consortium name="DOE Joint Genome Institute"/>
            <person name="Kjaerbolling I."/>
            <person name="Vesth T."/>
            <person name="Frisvad J.C."/>
            <person name="Nybo J.L."/>
            <person name="Theobald S."/>
            <person name="Kildgaard S."/>
            <person name="Isbrandt T."/>
            <person name="Kuo A."/>
            <person name="Sato A."/>
            <person name="Lyhne E.K."/>
            <person name="Kogle M.E."/>
            <person name="Wiebenga A."/>
            <person name="Kun R.S."/>
            <person name="Lubbers R.J."/>
            <person name="Makela M.R."/>
            <person name="Barry K."/>
            <person name="Chovatia M."/>
            <person name="Clum A."/>
            <person name="Daum C."/>
            <person name="Haridas S."/>
            <person name="He G."/>
            <person name="LaButti K."/>
            <person name="Lipzen A."/>
            <person name="Mondo S."/>
            <person name="Riley R."/>
            <person name="Salamov A."/>
            <person name="Simmons B.A."/>
            <person name="Magnuson J.K."/>
            <person name="Henrissat B."/>
            <person name="Mortensen U.H."/>
            <person name="Larsen T.O."/>
            <person name="Devries R.P."/>
            <person name="Grigoriev I.V."/>
            <person name="Machida M."/>
            <person name="Baker S.E."/>
            <person name="Andersen M.R."/>
        </authorList>
    </citation>
    <scope>NUCLEOTIDE SEQUENCE [LARGE SCALE GENOMIC DNA]</scope>
    <source>
        <strain evidence="2">CBS 121.62</strain>
    </source>
</reference>
<dbReference type="VEuPathDB" id="FungiDB:AFLA_005327"/>
<evidence type="ECO:0000256" key="1">
    <source>
        <dbReference type="SAM" id="MobiDB-lite"/>
    </source>
</evidence>
<feature type="compositionally biased region" description="Basic and acidic residues" evidence="1">
    <location>
        <begin position="522"/>
        <end position="537"/>
    </location>
</feature>
<evidence type="ECO:0000313" key="2">
    <source>
        <dbReference type="EMBL" id="KAB8249100.1"/>
    </source>
</evidence>
<protein>
    <submittedName>
        <fullName evidence="2">Uncharacterized protein</fullName>
    </submittedName>
</protein>
<dbReference type="Proteomes" id="UP000325434">
    <property type="component" value="Unassembled WGS sequence"/>
</dbReference>
<feature type="region of interest" description="Disordered" evidence="1">
    <location>
        <begin position="511"/>
        <end position="537"/>
    </location>
</feature>
<dbReference type="AlphaFoldDB" id="A0A5N6H7D4"/>
<dbReference type="VEuPathDB" id="FungiDB:F9C07_2199773"/>
<organism evidence="2">
    <name type="scientific">Aspergillus flavus</name>
    <dbReference type="NCBI Taxonomy" id="5059"/>
    <lineage>
        <taxon>Eukaryota</taxon>
        <taxon>Fungi</taxon>
        <taxon>Dikarya</taxon>
        <taxon>Ascomycota</taxon>
        <taxon>Pezizomycotina</taxon>
        <taxon>Eurotiomycetes</taxon>
        <taxon>Eurotiomycetidae</taxon>
        <taxon>Eurotiales</taxon>
        <taxon>Aspergillaceae</taxon>
        <taxon>Aspergillus</taxon>
        <taxon>Aspergillus subgen. Circumdati</taxon>
    </lineage>
</organism>
<dbReference type="EMBL" id="ML734574">
    <property type="protein sequence ID" value="KAB8249100.1"/>
    <property type="molecule type" value="Genomic_DNA"/>
</dbReference>
<gene>
    <name evidence="2" type="ORF">BDV35DRAFT_402803</name>
</gene>
<name>A0A5N6H7D4_ASPFL</name>
<sequence>MVNDNDDAIQPTKERFDRVLRESYALWSSYVDLEPPFKCTESSGTLYVNGHSTWKTSNGACQLGPKEMHRTLLLATQNAMNVELLDSAPFAEWPGVQRLEGYDEGNYIAVLFLAWAYILSARWFELLSRSLEHRCMIIFKKETSRCEPPLSHTTVQVDIGDDASDDEVHWWNAILSAYEGWGIATVYNGRTYVSPWAVAISGTTVLRTKLPPNAESQPPSSDRALGYLARFCCYKRLYGQCSAALSAALCIPFVWSKSISLPHYNLIPRYMMLSCDVWGIRSLLHGTFFNSDIECNLVAAWISAAFAVIDPILARRLPKLAPLWLGAMLVDNVKAFKPIKAGCVAVELHAAAWTGMIESFITLSSGVSDGKVIRREDECRLLHIIGCGSYARLPVWPWKPFGETLLNDSELEIQKYAQCNCHCLEYRAWYWELADGKYLEARGVDAHQPDDNVTQIESVIKSTSSQRSIDCLSDDLSANPTRGIFGWLRSTGYPANERHVYKHPWFDVGDSDEDGSLDDREDSSKVNEADIRKAVEN</sequence>
<accession>A0A5N6H7D4</accession>
<proteinExistence type="predicted"/>